<evidence type="ECO:0000313" key="4">
    <source>
        <dbReference type="EMBL" id="MCQ8182380.1"/>
    </source>
</evidence>
<dbReference type="PROSITE" id="PS51724">
    <property type="entry name" value="SPOR"/>
    <property type="match status" value="1"/>
</dbReference>
<comment type="caution">
    <text evidence="4">The sequence shown here is derived from an EMBL/GenBank/DDBJ whole genome shotgun (WGS) entry which is preliminary data.</text>
</comment>
<dbReference type="InterPro" id="IPR036680">
    <property type="entry name" value="SPOR-like_sf"/>
</dbReference>
<reference evidence="4 5" key="1">
    <citation type="submission" date="2022-07" db="EMBL/GenBank/DDBJ databases">
        <title>Methylomonas rivi sp. nov., Methylomonas rosea sp. nov., Methylomonas aureus sp. nov. and Methylomonas subterranea sp. nov., four novel methanotrophs isolated from a freshwater creek and the deep terrestrial subsurface.</title>
        <authorList>
            <person name="Abin C."/>
            <person name="Sankaranarayanan K."/>
            <person name="Garner C."/>
            <person name="Sindelar R."/>
            <person name="Kotary K."/>
            <person name="Garner R."/>
            <person name="Barclay S."/>
            <person name="Lawson P."/>
            <person name="Krumholz L."/>
        </authorList>
    </citation>
    <scope>NUCLEOTIDE SEQUENCE [LARGE SCALE GENOMIC DNA]</scope>
    <source>
        <strain evidence="4 5">SURF-1</strain>
    </source>
</reference>
<keyword evidence="2" id="KW-0812">Transmembrane</keyword>
<evidence type="ECO:0000256" key="1">
    <source>
        <dbReference type="SAM" id="MobiDB-lite"/>
    </source>
</evidence>
<feature type="compositionally biased region" description="Acidic residues" evidence="1">
    <location>
        <begin position="128"/>
        <end position="137"/>
    </location>
</feature>
<feature type="region of interest" description="Disordered" evidence="1">
    <location>
        <begin position="170"/>
        <end position="189"/>
    </location>
</feature>
<evidence type="ECO:0000259" key="3">
    <source>
        <dbReference type="PROSITE" id="PS51724"/>
    </source>
</evidence>
<protein>
    <submittedName>
        <fullName evidence="4">SPOR domain-containing protein</fullName>
    </submittedName>
</protein>
<feature type="domain" description="SPOR" evidence="3">
    <location>
        <begin position="194"/>
        <end position="273"/>
    </location>
</feature>
<proteinExistence type="predicted"/>
<dbReference type="RefSeq" id="WP_256611686.1">
    <property type="nucleotide sequence ID" value="NZ_JANIBM010000022.1"/>
</dbReference>
<accession>A0ABT1UJK6</accession>
<gene>
    <name evidence="4" type="ORF">NP603_14760</name>
</gene>
<evidence type="ECO:0000256" key="2">
    <source>
        <dbReference type="SAM" id="Phobius"/>
    </source>
</evidence>
<dbReference type="Pfam" id="PF05036">
    <property type="entry name" value="SPOR"/>
    <property type="match status" value="1"/>
</dbReference>
<feature type="transmembrane region" description="Helical" evidence="2">
    <location>
        <begin position="9"/>
        <end position="27"/>
    </location>
</feature>
<organism evidence="4 5">
    <name type="scientific">Methylomonas aurea</name>
    <dbReference type="NCBI Taxonomy" id="2952224"/>
    <lineage>
        <taxon>Bacteria</taxon>
        <taxon>Pseudomonadati</taxon>
        <taxon>Pseudomonadota</taxon>
        <taxon>Gammaproteobacteria</taxon>
        <taxon>Methylococcales</taxon>
        <taxon>Methylococcaceae</taxon>
        <taxon>Methylomonas</taxon>
    </lineage>
</organism>
<dbReference type="PANTHER" id="PTHR38687:SF1">
    <property type="entry name" value="CELL DIVISION PROTEIN DEDD"/>
    <property type="match status" value="1"/>
</dbReference>
<dbReference type="SUPFAM" id="SSF110997">
    <property type="entry name" value="Sporulation related repeat"/>
    <property type="match status" value="1"/>
</dbReference>
<dbReference type="PANTHER" id="PTHR38687">
    <property type="entry name" value="CELL DIVISION PROTEIN DEDD-RELATED"/>
    <property type="match status" value="1"/>
</dbReference>
<dbReference type="Proteomes" id="UP001524569">
    <property type="component" value="Unassembled WGS sequence"/>
</dbReference>
<dbReference type="EMBL" id="JANIBM010000022">
    <property type="protein sequence ID" value="MCQ8182380.1"/>
    <property type="molecule type" value="Genomic_DNA"/>
</dbReference>
<evidence type="ECO:0000313" key="5">
    <source>
        <dbReference type="Proteomes" id="UP001524569"/>
    </source>
</evidence>
<dbReference type="Gene3D" id="3.30.70.1070">
    <property type="entry name" value="Sporulation related repeat"/>
    <property type="match status" value="1"/>
</dbReference>
<dbReference type="InterPro" id="IPR052521">
    <property type="entry name" value="Cell_div_SPOR-domain"/>
</dbReference>
<feature type="compositionally biased region" description="Low complexity" evidence="1">
    <location>
        <begin position="106"/>
        <end position="127"/>
    </location>
</feature>
<dbReference type="InterPro" id="IPR007730">
    <property type="entry name" value="SPOR-like_dom"/>
</dbReference>
<feature type="compositionally biased region" description="Low complexity" evidence="1">
    <location>
        <begin position="67"/>
        <end position="82"/>
    </location>
</feature>
<keyword evidence="2" id="KW-1133">Transmembrane helix</keyword>
<feature type="region of interest" description="Disordered" evidence="1">
    <location>
        <begin position="64"/>
        <end position="142"/>
    </location>
</feature>
<keyword evidence="5" id="KW-1185">Reference proteome</keyword>
<name>A0ABT1UJK6_9GAMM</name>
<sequence length="273" mass="28487">MDQELKQRLIGAAVITALAAIFVPMLFDDPIDETGKNISELKIPELPAKAQEVEIMPLPEKVEDVPEASAPAAVPAAKPAPKFVEEGEAEAEFEAPKPQIKLSAREAAPLTPSAASAAKAPARAIAPADEEPAEAEDLPLAPKPAKPAVSVQALPGVAPVPKPLKPLAKPAEAKPELQTQAPVAPPAVKPVAPAEDTNRWYLQVGTFSQKANAASLQESLKQQGFAATVKEVAGDKGTVFKVRIGPIVDKAKAQAVKAKLAQINVNSFVSADE</sequence>
<keyword evidence="2" id="KW-0472">Membrane</keyword>